<comment type="caution">
    <text evidence="1">The sequence shown here is derived from an EMBL/GenBank/DDBJ whole genome shotgun (WGS) entry which is preliminary data.</text>
</comment>
<gene>
    <name evidence="1" type="ORF">CARN1_0545</name>
</gene>
<organism evidence="1">
    <name type="scientific">mine drainage metagenome</name>
    <dbReference type="NCBI Taxonomy" id="410659"/>
    <lineage>
        <taxon>unclassified sequences</taxon>
        <taxon>metagenomes</taxon>
        <taxon>ecological metagenomes</taxon>
    </lineage>
</organism>
<name>E6PHX5_9ZZZZ</name>
<reference evidence="1" key="1">
    <citation type="submission" date="2009-10" db="EMBL/GenBank/DDBJ databases">
        <title>Diversity of trophic interactions inside an arsenic-rich microbial ecosystem.</title>
        <authorList>
            <person name="Bertin P.N."/>
            <person name="Heinrich-Salmeron A."/>
            <person name="Pelletier E."/>
            <person name="Goulhen-Chollet F."/>
            <person name="Arsene-Ploetze F."/>
            <person name="Gallien S."/>
            <person name="Calteau A."/>
            <person name="Vallenet D."/>
            <person name="Casiot C."/>
            <person name="Chane-Woon-Ming B."/>
            <person name="Giloteaux L."/>
            <person name="Barakat M."/>
            <person name="Bonnefoy V."/>
            <person name="Bruneel O."/>
            <person name="Chandler M."/>
            <person name="Cleiss J."/>
            <person name="Duran R."/>
            <person name="Elbaz-Poulichet F."/>
            <person name="Fonknechten N."/>
            <person name="Lauga B."/>
            <person name="Mornico D."/>
            <person name="Ortet P."/>
            <person name="Schaeffer C."/>
            <person name="Siguier P."/>
            <person name="Alexander Thil Smith A."/>
            <person name="Van Dorsselaer A."/>
            <person name="Weissenbach J."/>
            <person name="Medigue C."/>
            <person name="Le Paslier D."/>
        </authorList>
    </citation>
    <scope>NUCLEOTIDE SEQUENCE</scope>
</reference>
<accession>E6PHX5</accession>
<dbReference type="EMBL" id="CABL01000019">
    <property type="protein sequence ID" value="CBH76065.1"/>
    <property type="molecule type" value="Genomic_DNA"/>
</dbReference>
<protein>
    <submittedName>
        <fullName evidence="1">Uncharacterized protein</fullName>
    </submittedName>
</protein>
<proteinExistence type="predicted"/>
<sequence>MWASAQSLNSIPVLRNRRSRSLIRLQPNYARLFEHFLTPLYISHRYYRFVQCPILHVFY</sequence>
<dbReference type="AlphaFoldDB" id="E6PHX5"/>
<evidence type="ECO:0000313" key="1">
    <source>
        <dbReference type="EMBL" id="CBH76065.1"/>
    </source>
</evidence>